<dbReference type="EMBL" id="BMAW01047790">
    <property type="protein sequence ID" value="GFS62686.1"/>
    <property type="molecule type" value="Genomic_DNA"/>
</dbReference>
<keyword evidence="2" id="KW-1185">Reference proteome</keyword>
<sequence length="181" mass="20253">DYIPDTGQSLGLSLQIPLSNTFQNLLGCLWGTNFNLSASSKLKQKAASDGKYEIVPHLSILEKGKTSIHQWIQLRPPFAFSSSSEDRIALRNTAIFCDVDVLQRLSSDLFEPPTAVCDGEEAVKVNRNLFGFFGSSRPKGRTRMNGVWIHHLVSCEMPCRRDVPPTMSWWGGEHMLGLERC</sequence>
<accession>A0A8X6IVS0</accession>
<proteinExistence type="predicted"/>
<reference evidence="1" key="1">
    <citation type="submission" date="2020-08" db="EMBL/GenBank/DDBJ databases">
        <title>Multicomponent nature underlies the extraordinary mechanical properties of spider dragline silk.</title>
        <authorList>
            <person name="Kono N."/>
            <person name="Nakamura H."/>
            <person name="Mori M."/>
            <person name="Yoshida Y."/>
            <person name="Ohtoshi R."/>
            <person name="Malay A.D."/>
            <person name="Moran D.A.P."/>
            <person name="Tomita M."/>
            <person name="Numata K."/>
            <person name="Arakawa K."/>
        </authorList>
    </citation>
    <scope>NUCLEOTIDE SEQUENCE</scope>
</reference>
<dbReference type="AlphaFoldDB" id="A0A8X6IVS0"/>
<name>A0A8X6IVS0_NEPPI</name>
<comment type="caution">
    <text evidence="1">The sequence shown here is derived from an EMBL/GenBank/DDBJ whole genome shotgun (WGS) entry which is preliminary data.</text>
</comment>
<evidence type="ECO:0000313" key="2">
    <source>
        <dbReference type="Proteomes" id="UP000887013"/>
    </source>
</evidence>
<dbReference type="Proteomes" id="UP000887013">
    <property type="component" value="Unassembled WGS sequence"/>
</dbReference>
<evidence type="ECO:0000313" key="1">
    <source>
        <dbReference type="EMBL" id="GFS62686.1"/>
    </source>
</evidence>
<protein>
    <submittedName>
        <fullName evidence="1">Uncharacterized protein</fullName>
    </submittedName>
</protein>
<gene>
    <name evidence="1" type="ORF">NPIL_189501</name>
</gene>
<feature type="non-terminal residue" evidence="1">
    <location>
        <position position="1"/>
    </location>
</feature>
<organism evidence="1 2">
    <name type="scientific">Nephila pilipes</name>
    <name type="common">Giant wood spider</name>
    <name type="synonym">Nephila maculata</name>
    <dbReference type="NCBI Taxonomy" id="299642"/>
    <lineage>
        <taxon>Eukaryota</taxon>
        <taxon>Metazoa</taxon>
        <taxon>Ecdysozoa</taxon>
        <taxon>Arthropoda</taxon>
        <taxon>Chelicerata</taxon>
        <taxon>Arachnida</taxon>
        <taxon>Araneae</taxon>
        <taxon>Araneomorphae</taxon>
        <taxon>Entelegynae</taxon>
        <taxon>Araneoidea</taxon>
        <taxon>Nephilidae</taxon>
        <taxon>Nephila</taxon>
    </lineage>
</organism>